<dbReference type="InterPro" id="IPR038718">
    <property type="entry name" value="SNF2-like_sf"/>
</dbReference>
<sequence length="1080" mass="118632">MIDVLSLSRLVGGATLQKGLDYVRRGAVIDVAVTEEPLTVVGQVQGTARTPYRASVSLVMRGESIAALTGVCSCPVRMKCKHIAALIISGLGSRHAPPPKPAWERSLAGLIEQPDDEPATGEVPLGLQFELMAPASRYASTPLAGAQLRPSTLGIRPVQRGSKGKWVRTGIGWSNLHYFGYGRSQPNAAHLKWLSSIAAIAAGGSYYAPTSWLYLEDIAGAAFWDLLARAGEVGITLIGSDKEQSAVQVEARPVRIALDISRASNGISLRPIVAAAVGPVRSESCLLLGSPATAVVSWIAGDLAASIKDLYLTITPLESTVRKELRSVFQAGTQEIANPEIDRFVATYLPALRRRVHLTSTDESFTIPEPPLPKLELVVEHLPGHELHIRWNWNYFGDSTRQGLYPGAQRVTYRDLEFESAVLQRLSSSVLALPALFDAGRITPEKKLAGLQMLEFLAELLPVLQNLDGLELVVLGEATYRAAESDAVIAIAGSESAQGRDWLDLEISVSVDGADVPLREIFLALARGQDHMIMEDGTYFRLATTAFEQLRVLIEEARLLLDPGEKSVRISRYQASLWNDLHALGVVDDQARAWQESVSALNNVGELTHQELAPTMDVTLRPYQQDGYDWLSFLCDSGLGGILADDMGLGKTIQALALITRAVHQGRTRRPFLVVAPTSVVGNWQAETKRFAPTLSTVAVTGTGKKRGIELADVVEGADIVITSYALFRLEFAAYDSLEWAGLILDEAQFVKNHLSQGYKCAKKLTTPFKLAITGTPMENNLMELWSLFSITAPGLFATPQRFAEYYQKPIEKGVEAEKLAQLRRRIRPLMLRRTKDQVAKDLPPKQEQTIELELNPQHRKVYQTHLQRERQKVLGLINDMDKNRFEIFRSLTLLRRLSLDASLIDEKYSAIPSTKLDALLEQLDDIVAEGHRVLVFSQFTGFLTKVRGRLESAGFDYCYLDGSTRDRPEVLDRFKSGRAPVFLISLKAGGFGLNLTEADYCILLDPWWNPASEAQAVDRVHRIGQTKNVMVYRLVAKGTIEEKVMALKASKAKLFSSVMDSGGVPAGALTASDIRGLLS</sequence>
<keyword evidence="6" id="KW-0347">Helicase</keyword>
<keyword evidence="1" id="KW-0378">Hydrolase</keyword>
<dbReference type="KEGG" id="nak:EH165_01065"/>
<evidence type="ECO:0000259" key="3">
    <source>
        <dbReference type="PROSITE" id="PS50966"/>
    </source>
</evidence>
<accession>A0A3G8ZIG2</accession>
<dbReference type="PROSITE" id="PS51194">
    <property type="entry name" value="HELICASE_CTER"/>
    <property type="match status" value="1"/>
</dbReference>
<dbReference type="InterPro" id="IPR001650">
    <property type="entry name" value="Helicase_C-like"/>
</dbReference>
<evidence type="ECO:0000256" key="2">
    <source>
        <dbReference type="PROSITE-ProRule" id="PRU00325"/>
    </source>
</evidence>
<proteinExistence type="predicted"/>
<dbReference type="Pfam" id="PF08455">
    <property type="entry name" value="SNF2_assoc"/>
    <property type="match status" value="1"/>
</dbReference>
<dbReference type="PROSITE" id="PS51192">
    <property type="entry name" value="HELICASE_ATP_BIND_1"/>
    <property type="match status" value="1"/>
</dbReference>
<dbReference type="GO" id="GO:0004386">
    <property type="term" value="F:helicase activity"/>
    <property type="evidence" value="ECO:0007669"/>
    <property type="project" value="UniProtKB-KW"/>
</dbReference>
<evidence type="ECO:0000259" key="5">
    <source>
        <dbReference type="PROSITE" id="PS51194"/>
    </source>
</evidence>
<gene>
    <name evidence="6" type="ORF">EH165_01065</name>
</gene>
<dbReference type="SMART" id="SM00487">
    <property type="entry name" value="DEXDc"/>
    <property type="match status" value="1"/>
</dbReference>
<dbReference type="Pfam" id="PF00176">
    <property type="entry name" value="SNF2-rel_dom"/>
    <property type="match status" value="1"/>
</dbReference>
<dbReference type="InterPro" id="IPR014001">
    <property type="entry name" value="Helicase_ATP-bd"/>
</dbReference>
<keyword evidence="6" id="KW-0547">Nucleotide-binding</keyword>
<dbReference type="SUPFAM" id="SSF52540">
    <property type="entry name" value="P-loop containing nucleoside triphosphate hydrolases"/>
    <property type="match status" value="2"/>
</dbReference>
<dbReference type="InterPro" id="IPR027417">
    <property type="entry name" value="P-loop_NTPase"/>
</dbReference>
<name>A0A3G8ZIG2_9ACTN</name>
<dbReference type="RefSeq" id="WP_124797653.1">
    <property type="nucleotide sequence ID" value="NZ_CP034170.1"/>
</dbReference>
<evidence type="ECO:0000313" key="6">
    <source>
        <dbReference type="EMBL" id="AZI56968.1"/>
    </source>
</evidence>
<feature type="domain" description="Helicase C-terminal" evidence="5">
    <location>
        <begin position="920"/>
        <end position="1071"/>
    </location>
</feature>
<organism evidence="6 7">
    <name type="scientific">Nakamurella antarctica</name>
    <dbReference type="NCBI Taxonomy" id="1902245"/>
    <lineage>
        <taxon>Bacteria</taxon>
        <taxon>Bacillati</taxon>
        <taxon>Actinomycetota</taxon>
        <taxon>Actinomycetes</taxon>
        <taxon>Nakamurellales</taxon>
        <taxon>Nakamurellaceae</taxon>
        <taxon>Nakamurella</taxon>
    </lineage>
</organism>
<dbReference type="SMART" id="SM00490">
    <property type="entry name" value="HELICc"/>
    <property type="match status" value="1"/>
</dbReference>
<dbReference type="GO" id="GO:0016787">
    <property type="term" value="F:hydrolase activity"/>
    <property type="evidence" value="ECO:0007669"/>
    <property type="project" value="UniProtKB-KW"/>
</dbReference>
<dbReference type="CDD" id="cd18012">
    <property type="entry name" value="DEXQc_arch_SWI2_SNF2"/>
    <property type="match status" value="1"/>
</dbReference>
<keyword evidence="2" id="KW-0862">Zinc</keyword>
<dbReference type="EMBL" id="CP034170">
    <property type="protein sequence ID" value="AZI56968.1"/>
    <property type="molecule type" value="Genomic_DNA"/>
</dbReference>
<reference evidence="6 7" key="1">
    <citation type="submission" date="2018-11" db="EMBL/GenBank/DDBJ databases">
        <authorList>
            <person name="Da X."/>
        </authorList>
    </citation>
    <scope>NUCLEOTIDE SEQUENCE [LARGE SCALE GENOMIC DNA]</scope>
    <source>
        <strain evidence="6 7">S14-144</strain>
    </source>
</reference>
<protein>
    <submittedName>
        <fullName evidence="6">Helicase</fullName>
    </submittedName>
</protein>
<dbReference type="CDD" id="cd18793">
    <property type="entry name" value="SF2_C_SNF"/>
    <property type="match status" value="1"/>
</dbReference>
<dbReference type="OrthoDB" id="9760715at2"/>
<dbReference type="InterPro" id="IPR013663">
    <property type="entry name" value="Helicase_SWF/SNF/SWI_bac"/>
</dbReference>
<evidence type="ECO:0000256" key="1">
    <source>
        <dbReference type="ARBA" id="ARBA00022801"/>
    </source>
</evidence>
<dbReference type="GO" id="GO:0005524">
    <property type="term" value="F:ATP binding"/>
    <property type="evidence" value="ECO:0007669"/>
    <property type="project" value="InterPro"/>
</dbReference>
<keyword evidence="2" id="KW-0863">Zinc-finger</keyword>
<dbReference type="InterPro" id="IPR000330">
    <property type="entry name" value="SNF2_N"/>
</dbReference>
<dbReference type="Gene3D" id="3.40.50.300">
    <property type="entry name" value="P-loop containing nucleotide triphosphate hydrolases"/>
    <property type="match status" value="1"/>
</dbReference>
<dbReference type="InterPro" id="IPR007527">
    <property type="entry name" value="Znf_SWIM"/>
</dbReference>
<reference evidence="6 7" key="2">
    <citation type="submission" date="2018-12" db="EMBL/GenBank/DDBJ databases">
        <title>Nakamurella antarcticus sp. nov., isolated from Antarctica South Shetland Islands soil.</title>
        <authorList>
            <person name="Peng F."/>
        </authorList>
    </citation>
    <scope>NUCLEOTIDE SEQUENCE [LARGE SCALE GENOMIC DNA]</scope>
    <source>
        <strain evidence="6 7">S14-144</strain>
    </source>
</reference>
<feature type="domain" description="Helicase ATP-binding" evidence="4">
    <location>
        <begin position="632"/>
        <end position="795"/>
    </location>
</feature>
<dbReference type="GO" id="GO:0008270">
    <property type="term" value="F:zinc ion binding"/>
    <property type="evidence" value="ECO:0007669"/>
    <property type="project" value="UniProtKB-KW"/>
</dbReference>
<dbReference type="Pfam" id="PF00271">
    <property type="entry name" value="Helicase_C"/>
    <property type="match status" value="1"/>
</dbReference>
<keyword evidence="6" id="KW-0067">ATP-binding</keyword>
<dbReference type="PROSITE" id="PS50966">
    <property type="entry name" value="ZF_SWIM"/>
    <property type="match status" value="1"/>
</dbReference>
<feature type="domain" description="SWIM-type" evidence="3">
    <location>
        <begin position="52"/>
        <end position="91"/>
    </location>
</feature>
<evidence type="ECO:0000313" key="7">
    <source>
        <dbReference type="Proteomes" id="UP000268084"/>
    </source>
</evidence>
<dbReference type="AlphaFoldDB" id="A0A3G8ZIG2"/>
<evidence type="ECO:0000259" key="4">
    <source>
        <dbReference type="PROSITE" id="PS51192"/>
    </source>
</evidence>
<keyword evidence="7" id="KW-1185">Reference proteome</keyword>
<dbReference type="PANTHER" id="PTHR10799">
    <property type="entry name" value="SNF2/RAD54 HELICASE FAMILY"/>
    <property type="match status" value="1"/>
</dbReference>
<keyword evidence="2" id="KW-0479">Metal-binding</keyword>
<dbReference type="Gene3D" id="3.40.50.10810">
    <property type="entry name" value="Tandem AAA-ATPase domain"/>
    <property type="match status" value="1"/>
</dbReference>
<dbReference type="Proteomes" id="UP000268084">
    <property type="component" value="Chromosome"/>
</dbReference>
<dbReference type="InterPro" id="IPR049730">
    <property type="entry name" value="SNF2/RAD54-like_C"/>
</dbReference>